<dbReference type="Gene3D" id="1.25.40.10">
    <property type="entry name" value="Tetratricopeptide repeat domain"/>
    <property type="match status" value="1"/>
</dbReference>
<evidence type="ECO:0000256" key="1">
    <source>
        <dbReference type="SAM" id="SignalP"/>
    </source>
</evidence>
<organism evidence="3 4">
    <name type="scientific">Sphingobium psychrophilum</name>
    <dbReference type="NCBI Taxonomy" id="2728834"/>
    <lineage>
        <taxon>Bacteria</taxon>
        <taxon>Pseudomonadati</taxon>
        <taxon>Pseudomonadota</taxon>
        <taxon>Alphaproteobacteria</taxon>
        <taxon>Sphingomonadales</taxon>
        <taxon>Sphingomonadaceae</taxon>
        <taxon>Sphingobium</taxon>
    </lineage>
</organism>
<dbReference type="PROSITE" id="PS51724">
    <property type="entry name" value="SPOR"/>
    <property type="match status" value="1"/>
</dbReference>
<proteinExistence type="predicted"/>
<gene>
    <name evidence="3" type="ORF">HHL08_11965</name>
</gene>
<sequence>MKRTTFGKAALSSLLVATTMVGCTGAAFRPSASAVQQKGDPGKLAIAAEKALADRDGAKAVEAAEAAVQIAPQNATYRHILGRAYVLAGRFASAETALSDAMTLGNNDASTIVSLALVQVAQGRADAARSLLVANAATVPAGDYGLAMAMAGDPSEGVRILSEAIHDQSATVRTRQNLAYAYALAGRWKDARMIVGMDMAPLAANKRISDWAQIAEPSLAPMRVAALMGVTIDQGDIGQPVALALAPAAAAPIEMAQATPDIAPVQEAQPEAPVQVAEATPAPEPVVEAAPAPVIKAARAPVRVAARDFIIEDRNAKPVQPKSRAAKAQPAIAMPVARMQQAAFIKPVANGASNWVVQLGAYDNAAIAKEKWMSMAGRSNALAAFPVLTSQATVKGKPYYRLAISGFGSRADAMTACRTIRAKSGQCFVREGAPGATPQRWAIATKGRQYASR</sequence>
<dbReference type="AlphaFoldDB" id="A0A7X9WVX8"/>
<evidence type="ECO:0000313" key="4">
    <source>
        <dbReference type="Proteomes" id="UP000519023"/>
    </source>
</evidence>
<protein>
    <submittedName>
        <fullName evidence="3">Tetratricopeptide repeat protein</fullName>
    </submittedName>
</protein>
<dbReference type="PROSITE" id="PS51257">
    <property type="entry name" value="PROKAR_LIPOPROTEIN"/>
    <property type="match status" value="1"/>
</dbReference>
<dbReference type="EMBL" id="JABBFV010000007">
    <property type="protein sequence ID" value="NML10849.1"/>
    <property type="molecule type" value="Genomic_DNA"/>
</dbReference>
<feature type="signal peptide" evidence="1">
    <location>
        <begin position="1"/>
        <end position="26"/>
    </location>
</feature>
<evidence type="ECO:0000259" key="2">
    <source>
        <dbReference type="PROSITE" id="PS51724"/>
    </source>
</evidence>
<keyword evidence="1" id="KW-0732">Signal</keyword>
<keyword evidence="4" id="KW-1185">Reference proteome</keyword>
<reference evidence="3 4" key="1">
    <citation type="submission" date="2020-04" db="EMBL/GenBank/DDBJ databases">
        <title>Sphingobium sp. AR-3-1 isolated from Arctic soil.</title>
        <authorList>
            <person name="Dahal R.H."/>
            <person name="Chaudhary D.K."/>
        </authorList>
    </citation>
    <scope>NUCLEOTIDE SEQUENCE [LARGE SCALE GENOMIC DNA]</scope>
    <source>
        <strain evidence="3 4">AR-3-1</strain>
    </source>
</reference>
<feature type="domain" description="SPOR" evidence="2">
    <location>
        <begin position="349"/>
        <end position="433"/>
    </location>
</feature>
<dbReference type="RefSeq" id="WP_169573405.1">
    <property type="nucleotide sequence ID" value="NZ_JABBFV010000007.1"/>
</dbReference>
<dbReference type="InterPro" id="IPR007730">
    <property type="entry name" value="SPOR-like_dom"/>
</dbReference>
<dbReference type="GO" id="GO:0042834">
    <property type="term" value="F:peptidoglycan binding"/>
    <property type="evidence" value="ECO:0007669"/>
    <property type="project" value="InterPro"/>
</dbReference>
<dbReference type="InterPro" id="IPR011990">
    <property type="entry name" value="TPR-like_helical_dom_sf"/>
</dbReference>
<dbReference type="Proteomes" id="UP000519023">
    <property type="component" value="Unassembled WGS sequence"/>
</dbReference>
<dbReference type="SUPFAM" id="SSF48452">
    <property type="entry name" value="TPR-like"/>
    <property type="match status" value="1"/>
</dbReference>
<dbReference type="InterPro" id="IPR011717">
    <property type="entry name" value="TPR-4"/>
</dbReference>
<dbReference type="InterPro" id="IPR036680">
    <property type="entry name" value="SPOR-like_sf"/>
</dbReference>
<feature type="chain" id="PRO_5031236279" evidence="1">
    <location>
        <begin position="27"/>
        <end position="453"/>
    </location>
</feature>
<accession>A0A7X9WVX8</accession>
<dbReference type="Pfam" id="PF07721">
    <property type="entry name" value="TPR_4"/>
    <property type="match status" value="2"/>
</dbReference>
<name>A0A7X9WVX8_9SPHN</name>
<comment type="caution">
    <text evidence="3">The sequence shown here is derived from an EMBL/GenBank/DDBJ whole genome shotgun (WGS) entry which is preliminary data.</text>
</comment>
<dbReference type="Gene3D" id="3.30.70.1070">
    <property type="entry name" value="Sporulation related repeat"/>
    <property type="match status" value="1"/>
</dbReference>
<evidence type="ECO:0000313" key="3">
    <source>
        <dbReference type="EMBL" id="NML10849.1"/>
    </source>
</evidence>
<dbReference type="GO" id="GO:0042802">
    <property type="term" value="F:identical protein binding"/>
    <property type="evidence" value="ECO:0007669"/>
    <property type="project" value="InterPro"/>
</dbReference>
<dbReference type="Pfam" id="PF05036">
    <property type="entry name" value="SPOR"/>
    <property type="match status" value="1"/>
</dbReference>
<dbReference type="SUPFAM" id="SSF110997">
    <property type="entry name" value="Sporulation related repeat"/>
    <property type="match status" value="1"/>
</dbReference>